<keyword evidence="4" id="KW-0175">Coiled coil</keyword>
<dbReference type="PANTHER" id="PTHR48466:SF2">
    <property type="entry name" value="OS10G0509000 PROTEIN"/>
    <property type="match status" value="1"/>
</dbReference>
<dbReference type="GO" id="GO:0004519">
    <property type="term" value="F:endonuclease activity"/>
    <property type="evidence" value="ECO:0007669"/>
    <property type="project" value="UniProtKB-KW"/>
</dbReference>
<dbReference type="InterPro" id="IPR027417">
    <property type="entry name" value="P-loop_NTPase"/>
</dbReference>
<keyword evidence="3" id="KW-0238">DNA-binding</keyword>
<keyword evidence="6" id="KW-0540">Nuclease</keyword>
<dbReference type="Proteomes" id="UP001596439">
    <property type="component" value="Unassembled WGS sequence"/>
</dbReference>
<gene>
    <name evidence="6" type="ORF">ACFQO8_11295</name>
</gene>
<dbReference type="SUPFAM" id="SSF52540">
    <property type="entry name" value="P-loop containing nucleoside triphosphate hydrolases"/>
    <property type="match status" value="1"/>
</dbReference>
<dbReference type="EMBL" id="JBHTCE010000002">
    <property type="protein sequence ID" value="MFC7390728.1"/>
    <property type="molecule type" value="Genomic_DNA"/>
</dbReference>
<feature type="coiled-coil region" evidence="4">
    <location>
        <begin position="143"/>
        <end position="170"/>
    </location>
</feature>
<sequence>MNEQTFEKLQYNELMTKVERFCISGFGRRLLKQQRPTSHIATVKKRLQETSEARAILDATSHVPFIGVSDMETIIGKLQRGIQLEATELEAVAEFLRGARKLKRFMLEHEFFAPLLSAYAAGMGEWRTLEEDITQAIRAGQVVDEASKELKRIRKQVDILEGRIEERLAKFLKSAANREMIQDGFVTKKQDRFTIPIKASYKHKVAGTIVDTSNRGTTVFIEPEAISKLNAELVIKRTEEAVEVYQVLATLTGAVTEVLSDIEATLDVIAQYDMVFAKGKYSQSIDGVTPHVNATGRIQLKQVRHPLLESAVPLDFAIGTDYRGLIITGPNAGGKTVVLKTIGLLSLMTMTGLHIPAHTDTVISTFDEVFVDIGDNQDLESALSTFSAHMHNVAKIMQTAGKRSLLLFDEIGSGTEPNEGAALAIAILEAAYKRGSIVVASTHYGEIKSYSEAHPDFMNAAMQFDPETLEPKYRLLMGQSGDSNALFIARKMKLPEAILKQASRYMNEKTYDTTKVDDAKIAREVEVVPLEEAERFEKGDRVRLLETNQVGLVYSFDASRRHVRVFVNDDYVELPSRRVRLEARAIELYPADYDLDTLFTTYQERKEAHDFARGSKKALRRVEKEIRERKKQEQSNRK</sequence>
<comment type="caution">
    <text evidence="6">The sequence shown here is derived from an EMBL/GenBank/DDBJ whole genome shotgun (WGS) entry which is preliminary data.</text>
</comment>
<feature type="domain" description="DNA mismatch repair proteins mutS family" evidence="5">
    <location>
        <begin position="404"/>
        <end position="420"/>
    </location>
</feature>
<keyword evidence="1" id="KW-0547">Nucleotide-binding</keyword>
<proteinExistence type="predicted"/>
<dbReference type="InterPro" id="IPR045076">
    <property type="entry name" value="MutS"/>
</dbReference>
<protein>
    <submittedName>
        <fullName evidence="6">Endonuclease MutS2</fullName>
    </submittedName>
</protein>
<evidence type="ECO:0000259" key="5">
    <source>
        <dbReference type="PROSITE" id="PS00486"/>
    </source>
</evidence>
<evidence type="ECO:0000256" key="2">
    <source>
        <dbReference type="ARBA" id="ARBA00022840"/>
    </source>
</evidence>
<dbReference type="SUPFAM" id="SSF48334">
    <property type="entry name" value="DNA repair protein MutS, domain III"/>
    <property type="match status" value="1"/>
</dbReference>
<evidence type="ECO:0000256" key="1">
    <source>
        <dbReference type="ARBA" id="ARBA00022741"/>
    </source>
</evidence>
<dbReference type="SMART" id="SM00533">
    <property type="entry name" value="MUTSd"/>
    <property type="match status" value="1"/>
</dbReference>
<dbReference type="InterPro" id="IPR005747">
    <property type="entry name" value="MutS2"/>
</dbReference>
<dbReference type="InterPro" id="IPR000432">
    <property type="entry name" value="DNA_mismatch_repair_MutS_C"/>
</dbReference>
<reference evidence="7" key="1">
    <citation type="journal article" date="2019" name="Int. J. Syst. Evol. Microbiol.">
        <title>The Global Catalogue of Microorganisms (GCM) 10K type strain sequencing project: providing services to taxonomists for standard genome sequencing and annotation.</title>
        <authorList>
            <consortium name="The Broad Institute Genomics Platform"/>
            <consortium name="The Broad Institute Genome Sequencing Center for Infectious Disease"/>
            <person name="Wu L."/>
            <person name="Ma J."/>
        </authorList>
    </citation>
    <scope>NUCLEOTIDE SEQUENCE [LARGE SCALE GENOMIC DNA]</scope>
    <source>
        <strain evidence="7">CCUG 55590</strain>
    </source>
</reference>
<keyword evidence="6" id="KW-0378">Hydrolase</keyword>
<keyword evidence="2" id="KW-0067">ATP-binding</keyword>
<dbReference type="Pfam" id="PF00488">
    <property type="entry name" value="MutS_V"/>
    <property type="match status" value="1"/>
</dbReference>
<dbReference type="PIRSF" id="PIRSF005814">
    <property type="entry name" value="MutS_YshD"/>
    <property type="match status" value="1"/>
</dbReference>
<dbReference type="Gene3D" id="1.10.1420.10">
    <property type="match status" value="2"/>
</dbReference>
<dbReference type="NCBIfam" id="TIGR01069">
    <property type="entry name" value="mutS2"/>
    <property type="match status" value="1"/>
</dbReference>
<keyword evidence="6" id="KW-0255">Endonuclease</keyword>
<dbReference type="InterPro" id="IPR007696">
    <property type="entry name" value="DNA_mismatch_repair_MutS_core"/>
</dbReference>
<keyword evidence="7" id="KW-1185">Reference proteome</keyword>
<dbReference type="SMART" id="SM00534">
    <property type="entry name" value="MUTSac"/>
    <property type="match status" value="1"/>
</dbReference>
<evidence type="ECO:0000256" key="4">
    <source>
        <dbReference type="SAM" id="Coils"/>
    </source>
</evidence>
<evidence type="ECO:0000313" key="7">
    <source>
        <dbReference type="Proteomes" id="UP001596439"/>
    </source>
</evidence>
<evidence type="ECO:0000313" key="6">
    <source>
        <dbReference type="EMBL" id="MFC7390728.1"/>
    </source>
</evidence>
<dbReference type="PROSITE" id="PS00486">
    <property type="entry name" value="DNA_MISMATCH_REPAIR_2"/>
    <property type="match status" value="1"/>
</dbReference>
<dbReference type="RefSeq" id="WP_214790159.1">
    <property type="nucleotide sequence ID" value="NZ_JANIEL010000125.1"/>
</dbReference>
<dbReference type="Gene3D" id="3.40.50.300">
    <property type="entry name" value="P-loop containing nucleotide triphosphate hydrolases"/>
    <property type="match status" value="1"/>
</dbReference>
<organism evidence="6 7">
    <name type="scientific">Exiguobacterium aestuarii</name>
    <dbReference type="NCBI Taxonomy" id="273527"/>
    <lineage>
        <taxon>Bacteria</taxon>
        <taxon>Bacillati</taxon>
        <taxon>Bacillota</taxon>
        <taxon>Bacilli</taxon>
        <taxon>Bacillales</taxon>
        <taxon>Bacillales Family XII. Incertae Sedis</taxon>
        <taxon>Exiguobacterium</taxon>
    </lineage>
</organism>
<name>A0ABW2PT20_9BACL</name>
<dbReference type="InterPro" id="IPR036187">
    <property type="entry name" value="DNA_mismatch_repair_MutS_sf"/>
</dbReference>
<dbReference type="PANTHER" id="PTHR48466">
    <property type="entry name" value="OS10G0509000 PROTEIN-RELATED"/>
    <property type="match status" value="1"/>
</dbReference>
<evidence type="ECO:0000256" key="3">
    <source>
        <dbReference type="ARBA" id="ARBA00023125"/>
    </source>
</evidence>
<accession>A0ABW2PT20</accession>